<dbReference type="EMBL" id="UOFN01000034">
    <property type="protein sequence ID" value="VAW74340.1"/>
    <property type="molecule type" value="Genomic_DNA"/>
</dbReference>
<protein>
    <submittedName>
        <fullName evidence="2">Type II restriction enzyme BsuBI</fullName>
        <ecNumber evidence="2">3.1.21.4</ecNumber>
    </submittedName>
</protein>
<accession>A0A3B0YC00</accession>
<dbReference type="GO" id="GO:0000287">
    <property type="term" value="F:magnesium ion binding"/>
    <property type="evidence" value="ECO:0007669"/>
    <property type="project" value="InterPro"/>
</dbReference>
<reference evidence="2" key="1">
    <citation type="submission" date="2018-06" db="EMBL/GenBank/DDBJ databases">
        <authorList>
            <person name="Zhirakovskaya E."/>
        </authorList>
    </citation>
    <scope>NUCLEOTIDE SEQUENCE</scope>
</reference>
<dbReference type="GO" id="GO:0003677">
    <property type="term" value="F:DNA binding"/>
    <property type="evidence" value="ECO:0007669"/>
    <property type="project" value="InterPro"/>
</dbReference>
<dbReference type="GO" id="GO:0009036">
    <property type="term" value="F:type II site-specific deoxyribonuclease activity"/>
    <property type="evidence" value="ECO:0007669"/>
    <property type="project" value="UniProtKB-EC"/>
</dbReference>
<dbReference type="InterPro" id="IPR009528">
    <property type="entry name" value="Restrct_endonuc_II_BsuBI_C"/>
</dbReference>
<dbReference type="GO" id="GO:0009307">
    <property type="term" value="P:DNA restriction-modification system"/>
    <property type="evidence" value="ECO:0007669"/>
    <property type="project" value="InterPro"/>
</dbReference>
<organism evidence="2">
    <name type="scientific">hydrothermal vent metagenome</name>
    <dbReference type="NCBI Taxonomy" id="652676"/>
    <lineage>
        <taxon>unclassified sequences</taxon>
        <taxon>metagenomes</taxon>
        <taxon>ecological metagenomes</taxon>
    </lineage>
</organism>
<dbReference type="AlphaFoldDB" id="A0A3B0YC00"/>
<dbReference type="InterPro" id="IPR041963">
    <property type="entry name" value="BsuBI/PstI_C_sf"/>
</dbReference>
<dbReference type="EC" id="3.1.21.4" evidence="2"/>
<evidence type="ECO:0000313" key="2">
    <source>
        <dbReference type="EMBL" id="VAW74340.1"/>
    </source>
</evidence>
<dbReference type="Gene3D" id="3.40.1350.80">
    <property type="match status" value="1"/>
</dbReference>
<feature type="domain" description="BsuBI/PstI restriction endonuclease" evidence="1">
    <location>
        <begin position="189"/>
        <end position="330"/>
    </location>
</feature>
<evidence type="ECO:0000259" key="1">
    <source>
        <dbReference type="Pfam" id="PF06616"/>
    </source>
</evidence>
<gene>
    <name evidence="2" type="ORF">MNBD_GAMMA15-1339</name>
</gene>
<proteinExistence type="predicted"/>
<keyword evidence="2" id="KW-0378">Hydrolase</keyword>
<dbReference type="Pfam" id="PF06616">
    <property type="entry name" value="BsuBI_PstI_RE"/>
    <property type="match status" value="1"/>
</dbReference>
<name>A0A3B0YC00_9ZZZZ</name>
<sequence length="341" mass="38817">MAQIHDMVAKLRAELVKQGKTPAPASYQGVTKKRITEALNEVDRFTEDQRDAVFALLDNERDSFYSLQYKSFPSGIKFCEGATVAHVGCHFGILQRNENKSDREGRDHWLKPLWLIGAIDKVFFDKNNNEFIPGHPVSNSNYTAYRLAQSFKVILTAEEGRWRNELKKWIKKDAIRTRLELQARLSEESRKRVNTKHSDLIKASCDHYAPHFLPGYEVLYIDDGDGDRVTEDEQKKLANAGIHLEPDDSKPDVLLWNPKTDHLWVIEAVTSDGEADIHKVNNLTALAKRSGKAGIGFTTTYQSWSVAASRQRKQKNLAAGTYLWIQEDASKHFLAEAFEVD</sequence>